<evidence type="ECO:0000259" key="2">
    <source>
        <dbReference type="PROSITE" id="PS50110"/>
    </source>
</evidence>
<dbReference type="AlphaFoldDB" id="A0A7Z2G9W0"/>
<accession>A0A7Z2G9W0</accession>
<name>A0A7Z2G9W0_9BURK</name>
<gene>
    <name evidence="3" type="ORF">FAZ97_22845</name>
</gene>
<dbReference type="RefSeq" id="WP_158760668.1">
    <property type="nucleotide sequence ID" value="NZ_CP046910.1"/>
</dbReference>
<evidence type="ECO:0000256" key="1">
    <source>
        <dbReference type="PROSITE-ProRule" id="PRU00169"/>
    </source>
</evidence>
<keyword evidence="4" id="KW-1185">Reference proteome</keyword>
<dbReference type="Gene3D" id="3.40.50.2300">
    <property type="match status" value="1"/>
</dbReference>
<sequence>MNNNLPCLRSEGCTHVIDSEHSARIAVAKQLRRAGYQVRHYASISEFLMRDAIDEFGCILTEVQFSDGPDWFALLQDLSRSSNSLPVVLMSASDDVATAVKAMKLGDGLFE</sequence>
<dbReference type="InterPro" id="IPR001789">
    <property type="entry name" value="Sig_transdc_resp-reg_receiver"/>
</dbReference>
<dbReference type="KEGG" id="pacp:FAZ97_22845"/>
<dbReference type="EMBL" id="CP046910">
    <property type="protein sequence ID" value="QGZ57730.1"/>
    <property type="molecule type" value="Genomic_DNA"/>
</dbReference>
<dbReference type="PROSITE" id="PS50110">
    <property type="entry name" value="RESPONSE_REGULATORY"/>
    <property type="match status" value="1"/>
</dbReference>
<dbReference type="InterPro" id="IPR011006">
    <property type="entry name" value="CheY-like_superfamily"/>
</dbReference>
<dbReference type="SUPFAM" id="SSF52172">
    <property type="entry name" value="CheY-like"/>
    <property type="match status" value="1"/>
</dbReference>
<organism evidence="3 4">
    <name type="scientific">Paraburkholderia acidiphila</name>
    <dbReference type="NCBI Taxonomy" id="2571747"/>
    <lineage>
        <taxon>Bacteria</taxon>
        <taxon>Pseudomonadati</taxon>
        <taxon>Pseudomonadota</taxon>
        <taxon>Betaproteobacteria</taxon>
        <taxon>Burkholderiales</taxon>
        <taxon>Burkholderiaceae</taxon>
        <taxon>Paraburkholderia</taxon>
    </lineage>
</organism>
<evidence type="ECO:0000313" key="4">
    <source>
        <dbReference type="Proteomes" id="UP000434209"/>
    </source>
</evidence>
<protein>
    <submittedName>
        <fullName evidence="3">Response regulator</fullName>
    </submittedName>
</protein>
<dbReference type="Pfam" id="PF00072">
    <property type="entry name" value="Response_reg"/>
    <property type="match status" value="1"/>
</dbReference>
<comment type="caution">
    <text evidence="1">Lacks conserved residue(s) required for the propagation of feature annotation.</text>
</comment>
<dbReference type="GO" id="GO:0000160">
    <property type="term" value="P:phosphorelay signal transduction system"/>
    <property type="evidence" value="ECO:0007669"/>
    <property type="project" value="InterPro"/>
</dbReference>
<proteinExistence type="predicted"/>
<feature type="domain" description="Response regulatory" evidence="2">
    <location>
        <begin position="13"/>
        <end position="111"/>
    </location>
</feature>
<evidence type="ECO:0000313" key="3">
    <source>
        <dbReference type="EMBL" id="QGZ57730.1"/>
    </source>
</evidence>
<reference evidence="3 4" key="1">
    <citation type="submission" date="2019-12" db="EMBL/GenBank/DDBJ databases">
        <title>Paraburkholderia acidiphila 7Q-K02 sp. nov and Paraburkholderia acidisoli DHF22 sp. nov., two strains isolated from forest soil.</title>
        <authorList>
            <person name="Gao Z."/>
            <person name="Qiu L."/>
        </authorList>
    </citation>
    <scope>NUCLEOTIDE SEQUENCE [LARGE SCALE GENOMIC DNA]</scope>
    <source>
        <strain evidence="3 4">7Q-K02</strain>
    </source>
</reference>
<dbReference type="Proteomes" id="UP000434209">
    <property type="component" value="Chromosome 2"/>
</dbReference>